<dbReference type="InterPro" id="IPR033100">
    <property type="entry name" value="Rrp45"/>
</dbReference>
<dbReference type="InterPro" id="IPR001247">
    <property type="entry name" value="ExoRNase_PH_dom1"/>
</dbReference>
<name>A0ABR2YJY2_9CHLO</name>
<dbReference type="PANTHER" id="PTHR11097">
    <property type="entry name" value="EXOSOME COMPLEX EXONUCLEASE RIBOSOMAL RNA PROCESSING PROTEIN"/>
    <property type="match status" value="1"/>
</dbReference>
<comment type="similarity">
    <text evidence="3">Belongs to the RNase PH family.</text>
</comment>
<evidence type="ECO:0000256" key="7">
    <source>
        <dbReference type="SAM" id="MobiDB-lite"/>
    </source>
</evidence>
<dbReference type="InterPro" id="IPR027408">
    <property type="entry name" value="PNPase/RNase_PH_dom_sf"/>
</dbReference>
<dbReference type="SUPFAM" id="SSF55666">
    <property type="entry name" value="Ribonuclease PH domain 2-like"/>
    <property type="match status" value="1"/>
</dbReference>
<dbReference type="PANTHER" id="PTHR11097:SF14">
    <property type="entry name" value="EXOSOME COMPLEX COMPONENT RRP45"/>
    <property type="match status" value="1"/>
</dbReference>
<keyword evidence="11" id="KW-1185">Reference proteome</keyword>
<feature type="region of interest" description="Disordered" evidence="7">
    <location>
        <begin position="291"/>
        <end position="415"/>
    </location>
</feature>
<proteinExistence type="inferred from homology"/>
<dbReference type="Gene3D" id="3.30.230.70">
    <property type="entry name" value="GHMP Kinase, N-terminal domain"/>
    <property type="match status" value="1"/>
</dbReference>
<evidence type="ECO:0000256" key="1">
    <source>
        <dbReference type="ARBA" id="ARBA00004123"/>
    </source>
</evidence>
<sequence>MQRDKDLISTNEREFILKALREELRVDGRTPYEHRKISFQFFLDDSGATVDLGQTKVMTVITPTLTAPFEDRPNEGAVRFSVEYSPMASPSFQAGRPGEAAIEVTRLLERAFRDSRAIDQEALCVLAGHRVWSLSIDVHVLDNGGNLADACMLCTLAALMAFRRPNTEVAAGGADSARMRVTVLSPSVREPVPLSLHHLPLAISFAFFEDGDLLVVDPDSTEEAAAAGLMTVVVNTHSDICTVRKTSGIGISMTQVHRVVRLATSRAEQVMEELKSALQRHDTSRVAARVRRHTRAAAQPGIPGRSVTFLPSGAVTGEGASARPGGMDAETDHGSESDDGSSDEEESEAESEEKEEEDVEQDTIIPGRETLKGHPTVQAAHTVQTADEIATPSKPCKLPDSQVKGRSTMIGNSAKGPAAKIFGNLADILGGEGSLEDDLAAMQSALKKRR</sequence>
<evidence type="ECO:0008006" key="12">
    <source>
        <dbReference type="Google" id="ProtNLM"/>
    </source>
</evidence>
<evidence type="ECO:0000256" key="5">
    <source>
        <dbReference type="ARBA" id="ARBA00022884"/>
    </source>
</evidence>
<evidence type="ECO:0000313" key="10">
    <source>
        <dbReference type="EMBL" id="KAK9906756.1"/>
    </source>
</evidence>
<evidence type="ECO:0000259" key="8">
    <source>
        <dbReference type="Pfam" id="PF01138"/>
    </source>
</evidence>
<dbReference type="EMBL" id="JALJOT010000010">
    <property type="protein sequence ID" value="KAK9906756.1"/>
    <property type="molecule type" value="Genomic_DNA"/>
</dbReference>
<feature type="domain" description="Exoribonuclease phosphorolytic" evidence="9">
    <location>
        <begin position="198"/>
        <end position="265"/>
    </location>
</feature>
<evidence type="ECO:0000313" key="11">
    <source>
        <dbReference type="Proteomes" id="UP001491310"/>
    </source>
</evidence>
<dbReference type="InterPro" id="IPR036345">
    <property type="entry name" value="ExoRNase_PH_dom2_sf"/>
</dbReference>
<gene>
    <name evidence="10" type="ORF">WJX75_007500</name>
</gene>
<comment type="subcellular location">
    <subcellularLocation>
        <location evidence="2">Cytoplasm</location>
    </subcellularLocation>
    <subcellularLocation>
        <location evidence="1">Nucleus</location>
    </subcellularLocation>
</comment>
<dbReference type="InterPro" id="IPR020568">
    <property type="entry name" value="Ribosomal_Su5_D2-typ_SF"/>
</dbReference>
<keyword evidence="5" id="KW-0694">RNA-binding</keyword>
<evidence type="ECO:0000256" key="3">
    <source>
        <dbReference type="ARBA" id="ARBA00006678"/>
    </source>
</evidence>
<evidence type="ECO:0000256" key="4">
    <source>
        <dbReference type="ARBA" id="ARBA00022490"/>
    </source>
</evidence>
<comment type="caution">
    <text evidence="10">The sequence shown here is derived from an EMBL/GenBank/DDBJ whole genome shotgun (WGS) entry which is preliminary data.</text>
</comment>
<dbReference type="InterPro" id="IPR050590">
    <property type="entry name" value="Exosome_comp_Rrp42_subfam"/>
</dbReference>
<dbReference type="InterPro" id="IPR015847">
    <property type="entry name" value="ExoRNase_PH_dom2"/>
</dbReference>
<dbReference type="Proteomes" id="UP001491310">
    <property type="component" value="Unassembled WGS sequence"/>
</dbReference>
<evidence type="ECO:0000259" key="9">
    <source>
        <dbReference type="Pfam" id="PF03725"/>
    </source>
</evidence>
<dbReference type="Pfam" id="PF01138">
    <property type="entry name" value="RNase_PH"/>
    <property type="match status" value="1"/>
</dbReference>
<dbReference type="SUPFAM" id="SSF54211">
    <property type="entry name" value="Ribosomal protein S5 domain 2-like"/>
    <property type="match status" value="1"/>
</dbReference>
<organism evidence="10 11">
    <name type="scientific">Coccomyxa subellipsoidea</name>
    <dbReference type="NCBI Taxonomy" id="248742"/>
    <lineage>
        <taxon>Eukaryota</taxon>
        <taxon>Viridiplantae</taxon>
        <taxon>Chlorophyta</taxon>
        <taxon>core chlorophytes</taxon>
        <taxon>Trebouxiophyceae</taxon>
        <taxon>Trebouxiophyceae incertae sedis</taxon>
        <taxon>Coccomyxaceae</taxon>
        <taxon>Coccomyxa</taxon>
    </lineage>
</organism>
<feature type="domain" description="Exoribonuclease phosphorolytic" evidence="8">
    <location>
        <begin position="47"/>
        <end position="165"/>
    </location>
</feature>
<keyword evidence="6" id="KW-0539">Nucleus</keyword>
<dbReference type="Pfam" id="PF03725">
    <property type="entry name" value="RNase_PH_C"/>
    <property type="match status" value="1"/>
</dbReference>
<dbReference type="CDD" id="cd11368">
    <property type="entry name" value="RNase_PH_RRP45"/>
    <property type="match status" value="1"/>
</dbReference>
<accession>A0ABR2YJY2</accession>
<feature type="compositionally biased region" description="Acidic residues" evidence="7">
    <location>
        <begin position="337"/>
        <end position="361"/>
    </location>
</feature>
<protein>
    <recommendedName>
        <fullName evidence="12">Ribosomal protein S5 domain 2-like protein</fullName>
    </recommendedName>
</protein>
<reference evidence="10 11" key="1">
    <citation type="journal article" date="2024" name="Nat. Commun.">
        <title>Phylogenomics reveals the evolutionary origins of lichenization in chlorophyte algae.</title>
        <authorList>
            <person name="Puginier C."/>
            <person name="Libourel C."/>
            <person name="Otte J."/>
            <person name="Skaloud P."/>
            <person name="Haon M."/>
            <person name="Grisel S."/>
            <person name="Petersen M."/>
            <person name="Berrin J.G."/>
            <person name="Delaux P.M."/>
            <person name="Dal Grande F."/>
            <person name="Keller J."/>
        </authorList>
    </citation>
    <scope>NUCLEOTIDE SEQUENCE [LARGE SCALE GENOMIC DNA]</scope>
    <source>
        <strain evidence="10 11">SAG 216-7</strain>
    </source>
</reference>
<evidence type="ECO:0000256" key="2">
    <source>
        <dbReference type="ARBA" id="ARBA00004496"/>
    </source>
</evidence>
<keyword evidence="4" id="KW-0963">Cytoplasm</keyword>
<evidence type="ECO:0000256" key="6">
    <source>
        <dbReference type="ARBA" id="ARBA00023242"/>
    </source>
</evidence>